<protein>
    <recommendedName>
        <fullName evidence="3">Lipocalin/cytosolic fatty-acid binding domain-containing protein</fullName>
    </recommendedName>
</protein>
<reference evidence="2" key="1">
    <citation type="submission" date="2015-11" db="EMBL/GenBank/DDBJ databases">
        <title>De novo transcriptome assembly of four potential Pierce s Disease insect vectors from Arizona vineyards.</title>
        <authorList>
            <person name="Tassone E.E."/>
        </authorList>
    </citation>
    <scope>NUCLEOTIDE SEQUENCE</scope>
</reference>
<name>A0A1B6I929_9HEMI</name>
<evidence type="ECO:0008006" key="3">
    <source>
        <dbReference type="Google" id="ProtNLM"/>
    </source>
</evidence>
<dbReference type="EMBL" id="GECU01024336">
    <property type="protein sequence ID" value="JAS83370.1"/>
    <property type="molecule type" value="Transcribed_RNA"/>
</dbReference>
<evidence type="ECO:0000256" key="1">
    <source>
        <dbReference type="SAM" id="SignalP"/>
    </source>
</evidence>
<gene>
    <name evidence="2" type="ORF">g.16246</name>
</gene>
<accession>A0A1B6I929</accession>
<sequence length="190" mass="21558">KVCVFLLLNFINEVSMLNTCNKKIIENIYKLCPQANNILEKTSSMGHVTYYTAPKKDVTPGVKCVKTIVEPPVHKCTDVHTIYYFDNTTIPPRQQDYKQCEKEKAHVTEIDTSNNVFEIYVIDVNHDKVVCYYRCVDAKMKGGWDFAAIAVTIGTQDDPAVIKAVAECKRILKSVGYTEELVDITTCTEY</sequence>
<keyword evidence="1" id="KW-0732">Signal</keyword>
<proteinExistence type="predicted"/>
<feature type="signal peptide" evidence="1">
    <location>
        <begin position="1"/>
        <end position="16"/>
    </location>
</feature>
<organism evidence="2">
    <name type="scientific">Homalodisca liturata</name>
    <dbReference type="NCBI Taxonomy" id="320908"/>
    <lineage>
        <taxon>Eukaryota</taxon>
        <taxon>Metazoa</taxon>
        <taxon>Ecdysozoa</taxon>
        <taxon>Arthropoda</taxon>
        <taxon>Hexapoda</taxon>
        <taxon>Insecta</taxon>
        <taxon>Pterygota</taxon>
        <taxon>Neoptera</taxon>
        <taxon>Paraneoptera</taxon>
        <taxon>Hemiptera</taxon>
        <taxon>Auchenorrhyncha</taxon>
        <taxon>Membracoidea</taxon>
        <taxon>Cicadellidae</taxon>
        <taxon>Cicadellinae</taxon>
        <taxon>Proconiini</taxon>
        <taxon>Homalodisca</taxon>
    </lineage>
</organism>
<dbReference type="AlphaFoldDB" id="A0A1B6I929"/>
<feature type="non-terminal residue" evidence="2">
    <location>
        <position position="1"/>
    </location>
</feature>
<evidence type="ECO:0000313" key="2">
    <source>
        <dbReference type="EMBL" id="JAS83370.1"/>
    </source>
</evidence>
<feature type="chain" id="PRO_5008585001" description="Lipocalin/cytosolic fatty-acid binding domain-containing protein" evidence="1">
    <location>
        <begin position="17"/>
        <end position="190"/>
    </location>
</feature>